<dbReference type="InterPro" id="IPR001387">
    <property type="entry name" value="Cro/C1-type_HTH"/>
</dbReference>
<feature type="domain" description="HTH cro/C1-type" evidence="1">
    <location>
        <begin position="16"/>
        <end position="70"/>
    </location>
</feature>
<dbReference type="CDD" id="cd00093">
    <property type="entry name" value="HTH_XRE"/>
    <property type="match status" value="1"/>
</dbReference>
<reference evidence="2 3" key="2">
    <citation type="submission" date="2022-06" db="EMBL/GenBank/DDBJ databases">
        <title>Genomic Encyclopedia of Type Strains, Phase I: the one thousand microbial genomes (KMG-I) project.</title>
        <authorList>
            <person name="Kyrpides N."/>
        </authorList>
    </citation>
    <scope>NUCLEOTIDE SEQUENCE [LARGE SCALE GENOMIC DNA]</scope>
    <source>
        <strain evidence="2 3">DSM 43889</strain>
    </source>
</reference>
<keyword evidence="3" id="KW-1185">Reference proteome</keyword>
<reference evidence="2 3" key="1">
    <citation type="submission" date="2013-07" db="EMBL/GenBank/DDBJ databases">
        <authorList>
            <consortium name="DOE Joint Genome Institute"/>
            <person name="Reeve W."/>
            <person name="Huntemann M."/>
            <person name="Han J."/>
            <person name="Chen A."/>
            <person name="Kyrpides N."/>
            <person name="Mavromatis K."/>
            <person name="Markowitz V."/>
            <person name="Palaniappan K."/>
            <person name="Ivanova N."/>
            <person name="Schaumberg A."/>
            <person name="Pati A."/>
            <person name="Liolios K."/>
            <person name="Nordberg H.P."/>
            <person name="Cantor M.N."/>
            <person name="Hua S.X."/>
            <person name="Woyke T."/>
        </authorList>
    </citation>
    <scope>NUCLEOTIDE SEQUENCE [LARGE SCALE GENOMIC DNA]</scope>
    <source>
        <strain evidence="2 3">DSM 43889</strain>
    </source>
</reference>
<name>A0ABT1JHT2_ACTCY</name>
<evidence type="ECO:0000259" key="1">
    <source>
        <dbReference type="PROSITE" id="PS50943"/>
    </source>
</evidence>
<sequence>MSKLRTPRARAVGQALRDAREDAGVGVRELARQLGTHHTWVQRVERAEIVITPELVATITGALGLPPNERDSLVEQARDLPAASPWTPSSSLPGQLGTLISYENEAVRITQISDIVPGLLQSADYARAMVAATPGPYPMADLVLARMGRQALLRSRNAPVYTAYLDEVAFRRVVGGPAVMADQLDLLIDHAHATVRVIPEAIGPQPGWMIGGRGMGTILEFADADPVVYLEHLATGTYLDRRSDTSVYLEALATLSAVAMTPDDSAKVIASYRDQYERQAP</sequence>
<dbReference type="Proteomes" id="UP000791080">
    <property type="component" value="Unassembled WGS sequence"/>
</dbReference>
<gene>
    <name evidence="2" type="ORF">G443_001601</name>
</gene>
<protein>
    <submittedName>
        <fullName evidence="2">Helix-turn-helix domain-containing protein</fullName>
    </submittedName>
</protein>
<dbReference type="SUPFAM" id="SSF47413">
    <property type="entry name" value="lambda repressor-like DNA-binding domains"/>
    <property type="match status" value="1"/>
</dbReference>
<organism evidence="2 3">
    <name type="scientific">Actinoalloteichus caeruleus DSM 43889</name>
    <dbReference type="NCBI Taxonomy" id="1120930"/>
    <lineage>
        <taxon>Bacteria</taxon>
        <taxon>Bacillati</taxon>
        <taxon>Actinomycetota</taxon>
        <taxon>Actinomycetes</taxon>
        <taxon>Pseudonocardiales</taxon>
        <taxon>Pseudonocardiaceae</taxon>
        <taxon>Actinoalloteichus</taxon>
        <taxon>Actinoalloteichus cyanogriseus</taxon>
    </lineage>
</organism>
<evidence type="ECO:0000313" key="3">
    <source>
        <dbReference type="Proteomes" id="UP000791080"/>
    </source>
</evidence>
<dbReference type="EMBL" id="AUBJ02000001">
    <property type="protein sequence ID" value="MCP2331331.1"/>
    <property type="molecule type" value="Genomic_DNA"/>
</dbReference>
<dbReference type="PROSITE" id="PS50943">
    <property type="entry name" value="HTH_CROC1"/>
    <property type="match status" value="1"/>
</dbReference>
<dbReference type="Pfam" id="PF13560">
    <property type="entry name" value="HTH_31"/>
    <property type="match status" value="1"/>
</dbReference>
<comment type="caution">
    <text evidence="2">The sequence shown here is derived from an EMBL/GenBank/DDBJ whole genome shotgun (WGS) entry which is preliminary data.</text>
</comment>
<dbReference type="InterPro" id="IPR010982">
    <property type="entry name" value="Lambda_DNA-bd_dom_sf"/>
</dbReference>
<dbReference type="Pfam" id="PF19054">
    <property type="entry name" value="DUF5753"/>
    <property type="match status" value="1"/>
</dbReference>
<dbReference type="InterPro" id="IPR043917">
    <property type="entry name" value="DUF5753"/>
</dbReference>
<proteinExistence type="predicted"/>
<evidence type="ECO:0000313" key="2">
    <source>
        <dbReference type="EMBL" id="MCP2331331.1"/>
    </source>
</evidence>
<dbReference type="Gene3D" id="1.10.260.40">
    <property type="entry name" value="lambda repressor-like DNA-binding domains"/>
    <property type="match status" value="1"/>
</dbReference>
<dbReference type="SMART" id="SM00530">
    <property type="entry name" value="HTH_XRE"/>
    <property type="match status" value="1"/>
</dbReference>
<accession>A0ABT1JHT2</accession>